<evidence type="ECO:0000313" key="2">
    <source>
        <dbReference type="EMBL" id="VZO35254.1"/>
    </source>
</evidence>
<sequence length="548" mass="58315">MSSSISRRTVLRGGLGGLAALAAAPVLASCSGSSDGGDDPSAAASAAASVLPSYIPYQGVQPDITGEGGIPNVFFAYPADPQPATTEKPGDGSPISASMGTFAPIPPTADRNPYWAELNERVGSELQLSITPGADYPQRFATAVAGDNLGDIFNVDGALSQLPQFLEAKCQDLTEFLAGDAIADYPFLANLPTDSWRGTVFNGRLYGLPVQRGITGSQIIFTRDDLFEARGVDPSFGSLDEFLQLCRDMTDTQANVWALTEVPFVVLQAMVGIQNEWMADGSGSFTHALEVPEQKDALEFGRKLVEEDLIHPDGVGGANADAKAWFSQGSAAVIEDTYTAVAGFFARNTIGDAYRLGLQVAPGPDGEPAPMWQGMPNNSFTSLAQADPDRIRMLLKVLDWLAAPFGTEEHLFRSYGIEGVTFEFDGTEPVLNQDGLAYTANGAFPVEYLVDAPKETYFPGMPDVAQAVYDHQAVAVPASSLTAAWGLYSETQGRLGGQLSTMLTDARNGILLGREPVDSWDDTVAQWRSGGGDDIRAEYEEAYAAQES</sequence>
<dbReference type="SUPFAM" id="SSF53850">
    <property type="entry name" value="Periplasmic binding protein-like II"/>
    <property type="match status" value="1"/>
</dbReference>
<name>A0A7M4DEE0_9MICO</name>
<dbReference type="AlphaFoldDB" id="A0A7M4DEE0"/>
<accession>A0A7M4DEE0</accession>
<dbReference type="PROSITE" id="PS51257">
    <property type="entry name" value="PROKAR_LIPOPROTEIN"/>
    <property type="match status" value="1"/>
</dbReference>
<dbReference type="Pfam" id="PF13416">
    <property type="entry name" value="SBP_bac_8"/>
    <property type="match status" value="1"/>
</dbReference>
<keyword evidence="1" id="KW-0732">Signal</keyword>
<feature type="chain" id="PRO_5029832075" evidence="1">
    <location>
        <begin position="29"/>
        <end position="548"/>
    </location>
</feature>
<comment type="caution">
    <text evidence="2">The sequence shown here is derived from an EMBL/GenBank/DDBJ whole genome shotgun (WGS) entry which is preliminary data.</text>
</comment>
<evidence type="ECO:0000256" key="1">
    <source>
        <dbReference type="SAM" id="SignalP"/>
    </source>
</evidence>
<gene>
    <name evidence="2" type="primary">lipO_2</name>
    <name evidence="2" type="ORF">HALOF300_00480</name>
</gene>
<reference evidence="2 3" key="1">
    <citation type="submission" date="2019-11" db="EMBL/GenBank/DDBJ databases">
        <authorList>
            <person name="Criscuolo A."/>
        </authorList>
    </citation>
    <scope>NUCLEOTIDE SEQUENCE [LARGE SCALE GENOMIC DNA]</scope>
    <source>
        <strain evidence="2">CIP111667</strain>
    </source>
</reference>
<evidence type="ECO:0000313" key="3">
    <source>
        <dbReference type="Proteomes" id="UP000419743"/>
    </source>
</evidence>
<dbReference type="InterPro" id="IPR006059">
    <property type="entry name" value="SBP"/>
</dbReference>
<dbReference type="Proteomes" id="UP000419743">
    <property type="component" value="Unassembled WGS sequence"/>
</dbReference>
<organism evidence="2 3">
    <name type="scientific">Occultella aeris</name>
    <dbReference type="NCBI Taxonomy" id="2761496"/>
    <lineage>
        <taxon>Bacteria</taxon>
        <taxon>Bacillati</taxon>
        <taxon>Actinomycetota</taxon>
        <taxon>Actinomycetes</taxon>
        <taxon>Micrococcales</taxon>
        <taxon>Ruaniaceae</taxon>
        <taxon>Occultella</taxon>
    </lineage>
</organism>
<protein>
    <submittedName>
        <fullName evidence="2">Lipoprotein LipO</fullName>
    </submittedName>
</protein>
<keyword evidence="2" id="KW-0449">Lipoprotein</keyword>
<dbReference type="InterPro" id="IPR006311">
    <property type="entry name" value="TAT_signal"/>
</dbReference>
<keyword evidence="3" id="KW-1185">Reference proteome</keyword>
<dbReference type="RefSeq" id="WP_156739034.1">
    <property type="nucleotide sequence ID" value="NZ_CACRYJ010000006.1"/>
</dbReference>
<feature type="signal peptide" evidence="1">
    <location>
        <begin position="1"/>
        <end position="28"/>
    </location>
</feature>
<dbReference type="Gene3D" id="3.40.190.10">
    <property type="entry name" value="Periplasmic binding protein-like II"/>
    <property type="match status" value="1"/>
</dbReference>
<dbReference type="PROSITE" id="PS51318">
    <property type="entry name" value="TAT"/>
    <property type="match status" value="1"/>
</dbReference>
<dbReference type="EMBL" id="CACRYJ010000006">
    <property type="protein sequence ID" value="VZO35254.1"/>
    <property type="molecule type" value="Genomic_DNA"/>
</dbReference>
<proteinExistence type="predicted"/>